<dbReference type="AlphaFoldDB" id="A0A8W8JBX4"/>
<reference evidence="2" key="1">
    <citation type="submission" date="2022-08" db="UniProtKB">
        <authorList>
            <consortium name="EnsemblMetazoa"/>
        </authorList>
    </citation>
    <scope>IDENTIFICATION</scope>
    <source>
        <strain evidence="2">05x7-T-G4-1.051#20</strain>
    </source>
</reference>
<name>A0A8W8JBX4_MAGGI</name>
<dbReference type="Proteomes" id="UP000005408">
    <property type="component" value="Unassembled WGS sequence"/>
</dbReference>
<evidence type="ECO:0000313" key="2">
    <source>
        <dbReference type="EnsemblMetazoa" id="G1839.1:cds"/>
    </source>
</evidence>
<keyword evidence="3" id="KW-1185">Reference proteome</keyword>
<dbReference type="PANTHER" id="PTHR10656">
    <property type="entry name" value="CELL FATE DETERMINING PROTEIN MAB21-RELATED"/>
    <property type="match status" value="1"/>
</dbReference>
<dbReference type="InterPro" id="IPR046903">
    <property type="entry name" value="Mab-21-like_nuc_Trfase"/>
</dbReference>
<dbReference type="Gene3D" id="1.10.1410.40">
    <property type="match status" value="1"/>
</dbReference>
<dbReference type="PANTHER" id="PTHR10656:SF69">
    <property type="entry name" value="MAB-21-LIKE HHH_H2TH-LIKE DOMAIN-CONTAINING PROTEIN"/>
    <property type="match status" value="1"/>
</dbReference>
<protein>
    <recommendedName>
        <fullName evidence="1">Mab-21-like nucleotidyltransferase domain-containing protein</fullName>
    </recommendedName>
</protein>
<dbReference type="EnsemblMetazoa" id="G1839.1">
    <property type="protein sequence ID" value="G1839.1:cds"/>
    <property type="gene ID" value="G1839"/>
</dbReference>
<evidence type="ECO:0000313" key="3">
    <source>
        <dbReference type="Proteomes" id="UP000005408"/>
    </source>
</evidence>
<proteinExistence type="predicted"/>
<sequence>ESDTIFSMSENSRISEALYLGLCHKIGTPKEVTIRREVMDMDERLKEPVDMQKGDKKMKSGSFREGFRFESSDIDTMHWCINHKLITDISQSSLYDRSKQSIILVEDSDTPPGFVRLQFLTSKQDEHIESCIIPFDNLMYISTAKWRQIMLAWISGYVLLKNIKSHGPCANSFLGNVETDLAPCFHCSTFSRLTCHWKRRCIQFNWPPYHVFNDILKHGCHFVAVGSKLLDDENELEWRISFSRAEQKLVYSMNHTQFLCYGLLKIFMKEVINRDRENAFLCSYFMKTTLFWLIQIGHVTWYPTNLLDCFWKCFKLLLNFVN</sequence>
<organism evidence="2 3">
    <name type="scientific">Magallana gigas</name>
    <name type="common">Pacific oyster</name>
    <name type="synonym">Crassostrea gigas</name>
    <dbReference type="NCBI Taxonomy" id="29159"/>
    <lineage>
        <taxon>Eukaryota</taxon>
        <taxon>Metazoa</taxon>
        <taxon>Spiralia</taxon>
        <taxon>Lophotrochozoa</taxon>
        <taxon>Mollusca</taxon>
        <taxon>Bivalvia</taxon>
        <taxon>Autobranchia</taxon>
        <taxon>Pteriomorphia</taxon>
        <taxon>Ostreida</taxon>
        <taxon>Ostreoidea</taxon>
        <taxon>Ostreidae</taxon>
        <taxon>Magallana</taxon>
    </lineage>
</organism>
<evidence type="ECO:0000259" key="1">
    <source>
        <dbReference type="Pfam" id="PF03281"/>
    </source>
</evidence>
<accession>A0A8W8JBX4</accession>
<feature type="domain" description="Mab-21-like nucleotidyltransferase" evidence="1">
    <location>
        <begin position="101"/>
        <end position="250"/>
    </location>
</feature>
<dbReference type="Pfam" id="PF03281">
    <property type="entry name" value="Mab-21"/>
    <property type="match status" value="1"/>
</dbReference>